<comment type="subcellular location">
    <subcellularLocation>
        <location evidence="1">Fimbrium</location>
    </subcellularLocation>
</comment>
<protein>
    <recommendedName>
        <fullName evidence="6">Major fimbrial subunit protein N-terminal domain-containing protein</fullName>
    </recommendedName>
</protein>
<feature type="domain" description="Major fimbrial subunit protein N-terminal" evidence="6">
    <location>
        <begin position="52"/>
        <end position="175"/>
    </location>
</feature>
<dbReference type="Pfam" id="PF06321">
    <property type="entry name" value="P_gingi_FimA"/>
    <property type="match status" value="1"/>
</dbReference>
<evidence type="ECO:0000313" key="8">
    <source>
        <dbReference type="Proteomes" id="UP000184509"/>
    </source>
</evidence>
<dbReference type="STRING" id="1297750.SAMN05444405_10210"/>
<reference evidence="7 8" key="1">
    <citation type="submission" date="2016-11" db="EMBL/GenBank/DDBJ databases">
        <authorList>
            <person name="Jaros S."/>
            <person name="Januszkiewicz K."/>
            <person name="Wedrychowicz H."/>
        </authorList>
    </citation>
    <scope>NUCLEOTIDE SEQUENCE [LARGE SCALE GENOMIC DNA]</scope>
    <source>
        <strain evidence="7 8">DSM 26991</strain>
    </source>
</reference>
<dbReference type="Proteomes" id="UP000184509">
    <property type="component" value="Unassembled WGS sequence"/>
</dbReference>
<name>A0A1M4U6I7_9BACE</name>
<evidence type="ECO:0000259" key="6">
    <source>
        <dbReference type="Pfam" id="PF06321"/>
    </source>
</evidence>
<comment type="similarity">
    <text evidence="2">Belongs to the bacteroidetes fimbrillin superfamily. FimA/Mfa1 family.</text>
</comment>
<keyword evidence="4" id="KW-0281">Fimbrium</keyword>
<evidence type="ECO:0000313" key="7">
    <source>
        <dbReference type="EMBL" id="SHE52349.1"/>
    </source>
</evidence>
<dbReference type="EMBL" id="FQTV01000002">
    <property type="protein sequence ID" value="SHE52349.1"/>
    <property type="molecule type" value="Genomic_DNA"/>
</dbReference>
<dbReference type="PROSITE" id="PS51257">
    <property type="entry name" value="PROKAR_LIPOPROTEIN"/>
    <property type="match status" value="1"/>
</dbReference>
<gene>
    <name evidence="7" type="ORF">SAMN05444405_10210</name>
</gene>
<sequence>MKLKILYILLLCIPVTFLACDSLIYDDNGEKNELTKEPVVYLLITKTQPAGTESLNEDATDYEDRVHDLAMLVFDSSTGEKVGEYFDENISFTEKENAFTIKMTPGQRDFYFVANMPMADLKAITTKSAMDVYMNTFRDLDTDLYLAASESKGFPMSRIYLNQNITEGGNIYSPKQFYPDGETGVKLIRAVAKLEVTINGNSLKSGIKNVYYKNAYRKFALTSGIVPPSVSYYDDKPLKKVGYSYIYYMPEAMMTAPSWLASVDHKPINYFLIETLEGTFYEIPIVTDDRTITDADYLNFATGKKNNDLPNYNILRNRHYYYVVKNLQTIEINYTINPWAVDKNEIFMGYGYNVSVGDDGKVRVSNTVNVCAPHSVKLKTVLPFTFTDGTTEKEFSDLAVDAFVEYTLNTIPQTGAGEYLKVYYNDSGSDLPVKTFSK</sequence>
<dbReference type="AlphaFoldDB" id="A0A1M4U6I7"/>
<evidence type="ECO:0000256" key="2">
    <source>
        <dbReference type="ARBA" id="ARBA00006011"/>
    </source>
</evidence>
<feature type="chain" id="PRO_5012725290" description="Major fimbrial subunit protein N-terminal domain-containing protein" evidence="5">
    <location>
        <begin position="20"/>
        <end position="438"/>
    </location>
</feature>
<keyword evidence="8" id="KW-1185">Reference proteome</keyword>
<dbReference type="Gene3D" id="2.60.40.2580">
    <property type="match status" value="1"/>
</dbReference>
<evidence type="ECO:0000256" key="4">
    <source>
        <dbReference type="ARBA" id="ARBA00023263"/>
    </source>
</evidence>
<organism evidence="7 8">
    <name type="scientific">Bacteroides luti</name>
    <dbReference type="NCBI Taxonomy" id="1297750"/>
    <lineage>
        <taxon>Bacteria</taxon>
        <taxon>Pseudomonadati</taxon>
        <taxon>Bacteroidota</taxon>
        <taxon>Bacteroidia</taxon>
        <taxon>Bacteroidales</taxon>
        <taxon>Bacteroidaceae</taxon>
        <taxon>Bacteroides</taxon>
    </lineage>
</organism>
<dbReference type="RefSeq" id="WP_175550461.1">
    <property type="nucleotide sequence ID" value="NZ_FQTV01000002.1"/>
</dbReference>
<evidence type="ECO:0000256" key="5">
    <source>
        <dbReference type="SAM" id="SignalP"/>
    </source>
</evidence>
<evidence type="ECO:0000256" key="3">
    <source>
        <dbReference type="ARBA" id="ARBA00022729"/>
    </source>
</evidence>
<accession>A0A1M4U6I7</accession>
<keyword evidence="3 5" id="KW-0732">Signal</keyword>
<proteinExistence type="inferred from homology"/>
<feature type="signal peptide" evidence="5">
    <location>
        <begin position="1"/>
        <end position="19"/>
    </location>
</feature>
<evidence type="ECO:0000256" key="1">
    <source>
        <dbReference type="ARBA" id="ARBA00004561"/>
    </source>
</evidence>
<dbReference type="GO" id="GO:0009289">
    <property type="term" value="C:pilus"/>
    <property type="evidence" value="ECO:0007669"/>
    <property type="project" value="UniProtKB-SubCell"/>
</dbReference>
<dbReference type="InterPro" id="IPR029141">
    <property type="entry name" value="FimA_N"/>
</dbReference>